<dbReference type="Gene3D" id="3.40.50.1380">
    <property type="entry name" value="Methylglyoxal synthase-like domain"/>
    <property type="match status" value="1"/>
</dbReference>
<dbReference type="EMBL" id="AP024563">
    <property type="protein sequence ID" value="BCU06448.1"/>
    <property type="molecule type" value="Genomic_DNA"/>
</dbReference>
<dbReference type="SMART" id="SM00851">
    <property type="entry name" value="MGS"/>
    <property type="match status" value="1"/>
</dbReference>
<proteinExistence type="inferred from homology"/>
<evidence type="ECO:0000256" key="1">
    <source>
        <dbReference type="ARBA" id="ARBA00006287"/>
    </source>
</evidence>
<dbReference type="InterPro" id="IPR004363">
    <property type="entry name" value="Methylgl_synth"/>
</dbReference>
<evidence type="ECO:0000313" key="3">
    <source>
        <dbReference type="EMBL" id="BCU06448.1"/>
    </source>
</evidence>
<protein>
    <submittedName>
        <fullName evidence="3">Methylglyoxal synthase</fullName>
    </submittedName>
</protein>
<name>A0ABM7QL64_9GAMM</name>
<dbReference type="SUPFAM" id="SSF52335">
    <property type="entry name" value="Methylglyoxal synthase-like"/>
    <property type="match status" value="1"/>
</dbReference>
<evidence type="ECO:0000313" key="4">
    <source>
        <dbReference type="Proteomes" id="UP000680679"/>
    </source>
</evidence>
<comment type="similarity">
    <text evidence="1">Belongs to the methylglyoxal synthase family.</text>
</comment>
<dbReference type="PANTHER" id="PTHR30492:SF0">
    <property type="entry name" value="METHYLGLYOXAL SYNTHASE"/>
    <property type="match status" value="1"/>
</dbReference>
<dbReference type="InterPro" id="IPR036914">
    <property type="entry name" value="MGS-like_dom_sf"/>
</dbReference>
<dbReference type="InterPro" id="IPR011607">
    <property type="entry name" value="MGS-like_dom"/>
</dbReference>
<feature type="domain" description="MGS-like" evidence="2">
    <location>
        <begin position="19"/>
        <end position="112"/>
    </location>
</feature>
<accession>A0ABM7QL64</accession>
<dbReference type="RefSeq" id="WP_213380719.1">
    <property type="nucleotide sequence ID" value="NZ_AP024563.1"/>
</dbReference>
<reference evidence="3 4" key="1">
    <citation type="submission" date="2021-04" db="EMBL/GenBank/DDBJ databases">
        <title>Complete genome sequencing of Allochromatium tepidum strain NZ.</title>
        <authorList>
            <person name="Tsukatani Y."/>
            <person name="Mori H."/>
        </authorList>
    </citation>
    <scope>NUCLEOTIDE SEQUENCE [LARGE SCALE GENOMIC DNA]</scope>
    <source>
        <strain evidence="3 4">NZ</strain>
    </source>
</reference>
<gene>
    <name evidence="3" type="primary">mgsA</name>
    <name evidence="3" type="ORF">Atep_11250</name>
</gene>
<organism evidence="3 4">
    <name type="scientific">Allochromatium tepidum</name>
    <dbReference type="NCBI Taxonomy" id="553982"/>
    <lineage>
        <taxon>Bacteria</taxon>
        <taxon>Pseudomonadati</taxon>
        <taxon>Pseudomonadota</taxon>
        <taxon>Gammaproteobacteria</taxon>
        <taxon>Chromatiales</taxon>
        <taxon>Chromatiaceae</taxon>
        <taxon>Allochromatium</taxon>
    </lineage>
</organism>
<dbReference type="NCBIfam" id="NF003559">
    <property type="entry name" value="PRK05234.1"/>
    <property type="match status" value="1"/>
</dbReference>
<keyword evidence="4" id="KW-1185">Reference proteome</keyword>
<dbReference type="PANTHER" id="PTHR30492">
    <property type="entry name" value="METHYLGLYOXAL SYNTHASE"/>
    <property type="match status" value="1"/>
</dbReference>
<evidence type="ECO:0000259" key="2">
    <source>
        <dbReference type="SMART" id="SM00851"/>
    </source>
</evidence>
<sequence length="147" mass="16000">MSGAGKTLILIAHTARLPDLVKLVRKRRAVFADYRLLATLETGAAIEAETGLEVTSLFSGRRGGEIQLCGLICTNSIRAVYFLRDLETNRLDEPDITPFYRACDLNNVPLATNMVSAVALTHWLGRRLESGRAGRVESDAGEGVLPC</sequence>
<dbReference type="Proteomes" id="UP000680679">
    <property type="component" value="Chromosome"/>
</dbReference>